<evidence type="ECO:0000256" key="9">
    <source>
        <dbReference type="ARBA" id="ARBA00023157"/>
    </source>
</evidence>
<organism evidence="14 15">
    <name type="scientific">Streptomyces paromomycinus</name>
    <name type="common">Streptomyces rimosus subsp. paromomycinus</name>
    <dbReference type="NCBI Taxonomy" id="92743"/>
    <lineage>
        <taxon>Bacteria</taxon>
        <taxon>Bacillati</taxon>
        <taxon>Actinomycetota</taxon>
        <taxon>Actinomycetes</taxon>
        <taxon>Kitasatosporales</taxon>
        <taxon>Streptomycetaceae</taxon>
        <taxon>Streptomyces</taxon>
    </lineage>
</organism>
<evidence type="ECO:0000256" key="6">
    <source>
        <dbReference type="ARBA" id="ARBA00023014"/>
    </source>
</evidence>
<keyword evidence="10 11" id="KW-0804">Transcription</keyword>
<keyword evidence="3" id="KW-0004">4Fe-4S</keyword>
<feature type="region of interest" description="Disordered" evidence="12">
    <location>
        <begin position="1"/>
        <end position="25"/>
    </location>
</feature>
<keyword evidence="8 11" id="KW-0238">DNA-binding</keyword>
<keyword evidence="9 11" id="KW-1015">Disulfide bond</keyword>
<evidence type="ECO:0000256" key="4">
    <source>
        <dbReference type="ARBA" id="ARBA00022723"/>
    </source>
</evidence>
<dbReference type="PANTHER" id="PTHR38839">
    <property type="entry name" value="TRANSCRIPTIONAL REGULATOR WHID-RELATED"/>
    <property type="match status" value="1"/>
</dbReference>
<evidence type="ECO:0000256" key="11">
    <source>
        <dbReference type="HAMAP-Rule" id="MF_01479"/>
    </source>
</evidence>
<comment type="subcellular location">
    <subcellularLocation>
        <location evidence="1 11">Cytoplasm</location>
    </subcellularLocation>
</comment>
<reference evidence="14 15" key="1">
    <citation type="submission" date="2018-11" db="EMBL/GenBank/DDBJ databases">
        <title>Whole genome sequence of Streptomyces paromomycinus NBRC 15454(T).</title>
        <authorList>
            <person name="Komaki H."/>
            <person name="Tamura T."/>
        </authorList>
    </citation>
    <scope>NUCLEOTIDE SEQUENCE [LARGE SCALE GENOMIC DNA]</scope>
    <source>
        <strain evidence="14 15">NBRC 15454</strain>
    </source>
</reference>
<keyword evidence="15" id="KW-1185">Reference proteome</keyword>
<dbReference type="PROSITE" id="PS51674">
    <property type="entry name" value="4FE4S_WBL"/>
    <property type="match status" value="1"/>
</dbReference>
<comment type="cofactor">
    <cofactor evidence="11">
        <name>[4Fe-4S] cluster</name>
        <dbReference type="ChEBI" id="CHEBI:49883"/>
    </cofactor>
    <text evidence="11">Binds 1 [4Fe-4S] cluster per subunit. Following nitrosylation of the [4Fe-4S] cluster binds 1 [4Fe-8(NO)] cluster per subunit.</text>
</comment>
<dbReference type="GO" id="GO:0045454">
    <property type="term" value="P:cell redox homeostasis"/>
    <property type="evidence" value="ECO:0007669"/>
    <property type="project" value="TreeGrafter"/>
</dbReference>
<comment type="PTM">
    <text evidence="11">Upon Fe-S cluster removal intramolecular disulfide bonds are formed.</text>
</comment>
<dbReference type="InterPro" id="IPR003482">
    <property type="entry name" value="Whib"/>
</dbReference>
<keyword evidence="5" id="KW-0408">Iron</keyword>
<evidence type="ECO:0000259" key="13">
    <source>
        <dbReference type="PROSITE" id="PS51674"/>
    </source>
</evidence>
<dbReference type="AlphaFoldDB" id="A0A401VUV5"/>
<dbReference type="Pfam" id="PF02467">
    <property type="entry name" value="Whib"/>
    <property type="match status" value="1"/>
</dbReference>
<dbReference type="InterPro" id="IPR034768">
    <property type="entry name" value="4FE4S_WBL"/>
</dbReference>
<comment type="caution">
    <text evidence="11">Lacks conserved residue(s) required for the propagation of feature annotation.</text>
</comment>
<evidence type="ECO:0000256" key="12">
    <source>
        <dbReference type="SAM" id="MobiDB-lite"/>
    </source>
</evidence>
<keyword evidence="4" id="KW-0479">Metal-binding</keyword>
<evidence type="ECO:0000313" key="15">
    <source>
        <dbReference type="Proteomes" id="UP000286746"/>
    </source>
</evidence>
<gene>
    <name evidence="14" type="primary">whiB2</name>
    <name evidence="11" type="synonym">whiB</name>
    <name evidence="14" type="ORF">GKJPGBOP_00506</name>
</gene>
<dbReference type="Proteomes" id="UP000286746">
    <property type="component" value="Unassembled WGS sequence"/>
</dbReference>
<dbReference type="GO" id="GO:0045892">
    <property type="term" value="P:negative regulation of DNA-templated transcription"/>
    <property type="evidence" value="ECO:0007669"/>
    <property type="project" value="TreeGrafter"/>
</dbReference>
<evidence type="ECO:0000256" key="3">
    <source>
        <dbReference type="ARBA" id="ARBA00022485"/>
    </source>
</evidence>
<dbReference type="GO" id="GO:0046872">
    <property type="term" value="F:metal ion binding"/>
    <property type="evidence" value="ECO:0007669"/>
    <property type="project" value="UniProtKB-KW"/>
</dbReference>
<dbReference type="EMBL" id="BHZD01000001">
    <property type="protein sequence ID" value="GCD40853.1"/>
    <property type="molecule type" value="Genomic_DNA"/>
</dbReference>
<dbReference type="GO" id="GO:0003677">
    <property type="term" value="F:DNA binding"/>
    <property type="evidence" value="ECO:0007669"/>
    <property type="project" value="UniProtKB-UniRule"/>
</dbReference>
<dbReference type="GO" id="GO:0005737">
    <property type="term" value="C:cytoplasm"/>
    <property type="evidence" value="ECO:0007669"/>
    <property type="project" value="UniProtKB-SubCell"/>
</dbReference>
<keyword evidence="11" id="KW-0963">Cytoplasm</keyword>
<accession>A0A401VUV5</accession>
<evidence type="ECO:0000256" key="5">
    <source>
        <dbReference type="ARBA" id="ARBA00023004"/>
    </source>
</evidence>
<evidence type="ECO:0000256" key="10">
    <source>
        <dbReference type="ARBA" id="ARBA00023163"/>
    </source>
</evidence>
<keyword evidence="7 11" id="KW-0805">Transcription regulation</keyword>
<comment type="similarity">
    <text evidence="2 11">Belongs to the WhiB family.</text>
</comment>
<comment type="function">
    <text evidence="11">Acts as a transcriptional regulator. Probably redox-responsive. The apo- but not holo-form probably binds DNA.</text>
</comment>
<proteinExistence type="inferred from homology"/>
<dbReference type="GO" id="GO:0035731">
    <property type="term" value="F:dinitrosyl-iron complex binding"/>
    <property type="evidence" value="ECO:0007669"/>
    <property type="project" value="UniProtKB-UniRule"/>
</dbReference>
<name>A0A401VUV5_STREY</name>
<evidence type="ECO:0000256" key="7">
    <source>
        <dbReference type="ARBA" id="ARBA00023015"/>
    </source>
</evidence>
<keyword evidence="6" id="KW-0411">Iron-sulfur</keyword>
<sequence>MTGRRGQSPRGRPYASAPSVAPDRAETAWQRRAACRGQDPDLFFPKGWGALYHAQIERAMAICDGCPVRAACLSAALTMEHGKSIAERAGIWGGATALERHRMAPSVGLPAPQTTASERRTEVAHFAAYHLAENEIADRLGLTRGYVHSLLRVIQGPTV</sequence>
<dbReference type="HAMAP" id="MF_01479">
    <property type="entry name" value="WhiB"/>
    <property type="match status" value="1"/>
</dbReference>
<dbReference type="GO" id="GO:0051539">
    <property type="term" value="F:4 iron, 4 sulfur cluster binding"/>
    <property type="evidence" value="ECO:0007669"/>
    <property type="project" value="UniProtKB-UniRule"/>
</dbReference>
<dbReference type="GO" id="GO:0047134">
    <property type="term" value="F:protein-disulfide reductase [NAD(P)H] activity"/>
    <property type="evidence" value="ECO:0007669"/>
    <property type="project" value="TreeGrafter"/>
</dbReference>
<evidence type="ECO:0000313" key="14">
    <source>
        <dbReference type="EMBL" id="GCD40853.1"/>
    </source>
</evidence>
<feature type="domain" description="4Fe-4S Wbl-type" evidence="13">
    <location>
        <begin position="34"/>
        <end position="102"/>
    </location>
</feature>
<comment type="caution">
    <text evidence="14">The sequence shown here is derived from an EMBL/GenBank/DDBJ whole genome shotgun (WGS) entry which is preliminary data.</text>
</comment>
<evidence type="ECO:0000256" key="8">
    <source>
        <dbReference type="ARBA" id="ARBA00023125"/>
    </source>
</evidence>
<evidence type="ECO:0000256" key="2">
    <source>
        <dbReference type="ARBA" id="ARBA00006597"/>
    </source>
</evidence>
<protein>
    <recommendedName>
        <fullName evidence="11">Transcriptional regulator WhiB</fullName>
    </recommendedName>
</protein>
<comment type="PTM">
    <text evidence="11">The Fe-S cluster can be nitrosylated by nitric oxide (NO).</text>
</comment>
<evidence type="ECO:0000256" key="1">
    <source>
        <dbReference type="ARBA" id="ARBA00004496"/>
    </source>
</evidence>